<evidence type="ECO:0000313" key="2">
    <source>
        <dbReference type="Proteomes" id="UP000076962"/>
    </source>
</evidence>
<feature type="non-terminal residue" evidence="1">
    <location>
        <position position="100"/>
    </location>
</feature>
<evidence type="ECO:0000313" key="1">
    <source>
        <dbReference type="EMBL" id="OAD23707.1"/>
    </source>
</evidence>
<dbReference type="Proteomes" id="UP000076962">
    <property type="component" value="Unassembled WGS sequence"/>
</dbReference>
<keyword evidence="2" id="KW-1185">Reference proteome</keyword>
<name>A0A0A6RK68_9GAMM</name>
<accession>A0A0A6RK68</accession>
<organism evidence="1 2">
    <name type="scientific">Candidatus Thiomargarita nelsonii</name>
    <dbReference type="NCBI Taxonomy" id="1003181"/>
    <lineage>
        <taxon>Bacteria</taxon>
        <taxon>Pseudomonadati</taxon>
        <taxon>Pseudomonadota</taxon>
        <taxon>Gammaproteobacteria</taxon>
        <taxon>Thiotrichales</taxon>
        <taxon>Thiotrichaceae</taxon>
        <taxon>Thiomargarita</taxon>
    </lineage>
</organism>
<dbReference type="EMBL" id="LUTY01000206">
    <property type="protein sequence ID" value="OAD23707.1"/>
    <property type="molecule type" value="Genomic_DNA"/>
</dbReference>
<comment type="caution">
    <text evidence="1">The sequence shown here is derived from an EMBL/GenBank/DDBJ whole genome shotgun (WGS) entry which is preliminary data.</text>
</comment>
<sequence>MNGSNKAYLVFRMLVKWFICYGLLLSNNAVAVDGFNQLEKMGFSAMSGNRIQVQLTFADTAITPLTFSTDNPARIVLEFPDTKLKLRQKYKSIGIGAVDA</sequence>
<dbReference type="AlphaFoldDB" id="A0A0A6RK68"/>
<gene>
    <name evidence="1" type="ORF">THIOM_000457</name>
</gene>
<protein>
    <submittedName>
        <fullName evidence="1">Bacterial type II and III secretion system protein</fullName>
    </submittedName>
</protein>
<reference evidence="1 2" key="1">
    <citation type="submission" date="2016-05" db="EMBL/GenBank/DDBJ databases">
        <title>Single-cell genome of chain-forming Candidatus Thiomargarita nelsonii and comparison to other large sulfur-oxidizing bacteria.</title>
        <authorList>
            <person name="Winkel M."/>
            <person name="Salman V."/>
            <person name="Woyke T."/>
            <person name="Schulz-Vogt H."/>
            <person name="Richter M."/>
            <person name="Flood B."/>
            <person name="Bailey J."/>
            <person name="Amann R."/>
            <person name="Mussmann M."/>
        </authorList>
    </citation>
    <scope>NUCLEOTIDE SEQUENCE [LARGE SCALE GENOMIC DNA]</scope>
    <source>
        <strain evidence="1 2">THI036</strain>
    </source>
</reference>
<proteinExistence type="predicted"/>